<dbReference type="AlphaFoldDB" id="A0AAV4G798"/>
<evidence type="ECO:0000256" key="1">
    <source>
        <dbReference type="SAM" id="MobiDB-lite"/>
    </source>
</evidence>
<evidence type="ECO:0000313" key="2">
    <source>
        <dbReference type="EMBL" id="GFR81349.1"/>
    </source>
</evidence>
<protein>
    <submittedName>
        <fullName evidence="2">Uncharacterized protein</fullName>
    </submittedName>
</protein>
<keyword evidence="3" id="KW-1185">Reference proteome</keyword>
<name>A0AAV4G798_9GAST</name>
<evidence type="ECO:0000313" key="3">
    <source>
        <dbReference type="Proteomes" id="UP000762676"/>
    </source>
</evidence>
<feature type="region of interest" description="Disordered" evidence="1">
    <location>
        <begin position="251"/>
        <end position="279"/>
    </location>
</feature>
<accession>A0AAV4G798</accession>
<feature type="compositionally biased region" description="Basic and acidic residues" evidence="1">
    <location>
        <begin position="175"/>
        <end position="185"/>
    </location>
</feature>
<feature type="compositionally biased region" description="Basic and acidic residues" evidence="1">
    <location>
        <begin position="268"/>
        <end position="279"/>
    </location>
</feature>
<feature type="compositionally biased region" description="Polar residues" evidence="1">
    <location>
        <begin position="15"/>
        <end position="25"/>
    </location>
</feature>
<dbReference type="EMBL" id="BMAT01008263">
    <property type="protein sequence ID" value="GFR81349.1"/>
    <property type="molecule type" value="Genomic_DNA"/>
</dbReference>
<organism evidence="2 3">
    <name type="scientific">Elysia marginata</name>
    <dbReference type="NCBI Taxonomy" id="1093978"/>
    <lineage>
        <taxon>Eukaryota</taxon>
        <taxon>Metazoa</taxon>
        <taxon>Spiralia</taxon>
        <taxon>Lophotrochozoa</taxon>
        <taxon>Mollusca</taxon>
        <taxon>Gastropoda</taxon>
        <taxon>Heterobranchia</taxon>
        <taxon>Euthyneura</taxon>
        <taxon>Panpulmonata</taxon>
        <taxon>Sacoglossa</taxon>
        <taxon>Placobranchoidea</taxon>
        <taxon>Plakobranchidae</taxon>
        <taxon>Elysia</taxon>
    </lineage>
</organism>
<feature type="region of interest" description="Disordered" evidence="1">
    <location>
        <begin position="166"/>
        <end position="185"/>
    </location>
</feature>
<proteinExistence type="predicted"/>
<gene>
    <name evidence="2" type="ORF">ElyMa_004067400</name>
</gene>
<feature type="region of interest" description="Disordered" evidence="1">
    <location>
        <begin position="94"/>
        <end position="131"/>
    </location>
</feature>
<reference evidence="2 3" key="1">
    <citation type="journal article" date="2021" name="Elife">
        <title>Chloroplast acquisition without the gene transfer in kleptoplastic sea slugs, Plakobranchus ocellatus.</title>
        <authorList>
            <person name="Maeda T."/>
            <person name="Takahashi S."/>
            <person name="Yoshida T."/>
            <person name="Shimamura S."/>
            <person name="Takaki Y."/>
            <person name="Nagai Y."/>
            <person name="Toyoda A."/>
            <person name="Suzuki Y."/>
            <person name="Arimoto A."/>
            <person name="Ishii H."/>
            <person name="Satoh N."/>
            <person name="Nishiyama T."/>
            <person name="Hasebe M."/>
            <person name="Maruyama T."/>
            <person name="Minagawa J."/>
            <person name="Obokata J."/>
            <person name="Shigenobu S."/>
        </authorList>
    </citation>
    <scope>NUCLEOTIDE SEQUENCE [LARGE SCALE GENOMIC DNA]</scope>
</reference>
<comment type="caution">
    <text evidence="2">The sequence shown here is derived from an EMBL/GenBank/DDBJ whole genome shotgun (WGS) entry which is preliminary data.</text>
</comment>
<feature type="compositionally biased region" description="Basic and acidic residues" evidence="1">
    <location>
        <begin position="1"/>
        <end position="12"/>
    </location>
</feature>
<sequence length="352" mass="39131">MNEIKTGKEAIHQEISPSAGQNDHTQCGLKVDHAYDVRLNINGQSGGEFTELRAVMTTTHRFPQAPGSVKLVERTHLTLTVSLPRFQFYEGPETSRQVRIKPIPGPAKNDTDSPPKKAAKYPGKPFIRPGTRVGRDISHVMTEPSNEFLVPPHVMAIGKSASATEKQYGNVRKHGRDEERTERSNDFLLNLLGQTPRNKLLDKTEGYEYPDETSKPDIISALRSEDRIFVDSDLSGDGAMSEARQMRLRINAEQKGLGPSGDAPRGTNKREKRQDRTSDARHVTIGQALGDPLEPNTEYEIVVYSLSTLNGATKYSCVSLSARTLPKPGRPQSWLWDILAVFFAVNTPIEFL</sequence>
<dbReference type="Proteomes" id="UP000762676">
    <property type="component" value="Unassembled WGS sequence"/>
</dbReference>
<feature type="region of interest" description="Disordered" evidence="1">
    <location>
        <begin position="1"/>
        <end position="26"/>
    </location>
</feature>